<evidence type="ECO:0000313" key="1">
    <source>
        <dbReference type="EMBL" id="OAL10468.1"/>
    </source>
</evidence>
<dbReference type="EMBL" id="LWUJ01000010">
    <property type="protein sequence ID" value="OAL10468.1"/>
    <property type="molecule type" value="Genomic_DNA"/>
</dbReference>
<keyword evidence="2" id="KW-1185">Reference proteome</keyword>
<dbReference type="RefSeq" id="WP_187149701.1">
    <property type="nucleotide sequence ID" value="NZ_LWUJ01000010.1"/>
</dbReference>
<evidence type="ECO:0000313" key="2">
    <source>
        <dbReference type="Proteomes" id="UP000077623"/>
    </source>
</evidence>
<accession>A0A1A9QDY6</accession>
<gene>
    <name evidence="1" type="ORF">A6V39_00190</name>
</gene>
<name>A0A1A9QDY6_9MOLU</name>
<proteinExistence type="predicted"/>
<sequence length="223" mass="25733">MFLNLTSKAKFAVVTGVVSLVGGSATLIHDIITTESVEAIIKLRNFELIDDDAKWAEVLEDYTREIKTQTDLKIPDFEGGTGKVEEFKKHCKQILSIKYRIADSLDLVDLALWCVKQQTVSDYLIKNKYTLLKTDHRVYDKDNPMWDKKIKEYLQLPKENTEDKISELKITNSSLERVDESDRTAFIEECKKLSKIKHFDKNFEQSYTLSALWCAEAPKENKS</sequence>
<dbReference type="STRING" id="432608.A6V39_00190"/>
<dbReference type="Proteomes" id="UP000077623">
    <property type="component" value="Unassembled WGS sequence"/>
</dbReference>
<organism evidence="1 2">
    <name type="scientific">Candidatus Mycoplasma haematobovis</name>
    <dbReference type="NCBI Taxonomy" id="432608"/>
    <lineage>
        <taxon>Bacteria</taxon>
        <taxon>Bacillati</taxon>
        <taxon>Mycoplasmatota</taxon>
        <taxon>Mollicutes</taxon>
        <taxon>Mycoplasmataceae</taxon>
        <taxon>Mycoplasma</taxon>
    </lineage>
</organism>
<comment type="caution">
    <text evidence="1">The sequence shown here is derived from an EMBL/GenBank/DDBJ whole genome shotgun (WGS) entry which is preliminary data.</text>
</comment>
<protein>
    <submittedName>
        <fullName evidence="1">Uncharacterized protein</fullName>
    </submittedName>
</protein>
<dbReference type="AlphaFoldDB" id="A0A1A9QDY6"/>
<reference evidence="2" key="1">
    <citation type="submission" date="2016-04" db="EMBL/GenBank/DDBJ databases">
        <authorList>
            <person name="Quiroz-Castaneda R.E."/>
            <person name="Martinez-Ocampo F."/>
        </authorList>
    </citation>
    <scope>NUCLEOTIDE SEQUENCE [LARGE SCALE GENOMIC DNA]</scope>
    <source>
        <strain evidence="2">INIFAP01</strain>
    </source>
</reference>